<keyword evidence="9 14" id="KW-1133">Transmembrane helix</keyword>
<organism evidence="16 17">
    <name type="scientific">Flavobacterium frigoritolerans</name>
    <dbReference type="NCBI Taxonomy" id="2987686"/>
    <lineage>
        <taxon>Bacteria</taxon>
        <taxon>Pseudomonadati</taxon>
        <taxon>Bacteroidota</taxon>
        <taxon>Flavobacteriia</taxon>
        <taxon>Flavobacteriales</taxon>
        <taxon>Flavobacteriaceae</taxon>
        <taxon>Flavobacterium</taxon>
    </lineage>
</organism>
<name>A0A9X3C6L2_9FLAO</name>
<dbReference type="HAMAP" id="MF_02239">
    <property type="entry name" value="HemJ"/>
    <property type="match status" value="1"/>
</dbReference>
<comment type="catalytic activity">
    <reaction evidence="13 14 15">
        <text>protoporphyrinogen IX + 3 A = protoporphyrin IX + 3 AH2</text>
        <dbReference type="Rhea" id="RHEA:62000"/>
        <dbReference type="ChEBI" id="CHEBI:13193"/>
        <dbReference type="ChEBI" id="CHEBI:17499"/>
        <dbReference type="ChEBI" id="CHEBI:57306"/>
        <dbReference type="ChEBI" id="CHEBI:57307"/>
    </reaction>
</comment>
<comment type="similarity">
    <text evidence="3 14 15">Belongs to the HemJ family.</text>
</comment>
<evidence type="ECO:0000256" key="3">
    <source>
        <dbReference type="ARBA" id="ARBA00006501"/>
    </source>
</evidence>
<evidence type="ECO:0000256" key="10">
    <source>
        <dbReference type="ARBA" id="ARBA00023002"/>
    </source>
</evidence>
<dbReference type="Proteomes" id="UP001151133">
    <property type="component" value="Unassembled WGS sequence"/>
</dbReference>
<feature type="transmembrane region" description="Helical" evidence="14">
    <location>
        <begin position="12"/>
        <end position="30"/>
    </location>
</feature>
<dbReference type="GO" id="GO:0070818">
    <property type="term" value="F:protoporphyrinogen oxidase activity"/>
    <property type="evidence" value="ECO:0007669"/>
    <property type="project" value="UniProtKB-UniRule"/>
</dbReference>
<dbReference type="PIRSF" id="PIRSF004638">
    <property type="entry name" value="UCP004638"/>
    <property type="match status" value="1"/>
</dbReference>
<dbReference type="EC" id="1.3.99.-" evidence="14 15"/>
<keyword evidence="12 14" id="KW-0472">Membrane</keyword>
<evidence type="ECO:0000313" key="17">
    <source>
        <dbReference type="Proteomes" id="UP001151133"/>
    </source>
</evidence>
<evidence type="ECO:0000256" key="2">
    <source>
        <dbReference type="ARBA" id="ARBA00005073"/>
    </source>
</evidence>
<dbReference type="PANTHER" id="PTHR40255">
    <property type="entry name" value="UPF0093 MEMBRANE PROTEIN SLR1790"/>
    <property type="match status" value="1"/>
</dbReference>
<keyword evidence="11 14" id="KW-0408">Iron</keyword>
<evidence type="ECO:0000256" key="13">
    <source>
        <dbReference type="ARBA" id="ARBA00048390"/>
    </source>
</evidence>
<evidence type="ECO:0000256" key="4">
    <source>
        <dbReference type="ARBA" id="ARBA00017504"/>
    </source>
</evidence>
<dbReference type="PANTHER" id="PTHR40255:SF1">
    <property type="entry name" value="PROTOPORPHYRINOGEN IX OXIDASE"/>
    <property type="match status" value="1"/>
</dbReference>
<evidence type="ECO:0000256" key="1">
    <source>
        <dbReference type="ARBA" id="ARBA00004651"/>
    </source>
</evidence>
<dbReference type="GO" id="GO:0046872">
    <property type="term" value="F:metal ion binding"/>
    <property type="evidence" value="ECO:0007669"/>
    <property type="project" value="UniProtKB-UniRule"/>
</dbReference>
<keyword evidence="7 14" id="KW-0812">Transmembrane</keyword>
<comment type="cofactor">
    <cofactor evidence="14 15">
        <name>heme b</name>
        <dbReference type="ChEBI" id="CHEBI:60344"/>
    </cofactor>
    <text evidence="14 15">Binds 1 heme b (iron(II)-protoporphyrin IX) group per subunit.</text>
</comment>
<keyword evidence="5 14" id="KW-1003">Cell membrane</keyword>
<evidence type="ECO:0000256" key="8">
    <source>
        <dbReference type="ARBA" id="ARBA00022723"/>
    </source>
</evidence>
<evidence type="ECO:0000256" key="6">
    <source>
        <dbReference type="ARBA" id="ARBA00022617"/>
    </source>
</evidence>
<sequence>MEYYNYLKSLHLIFVITWFAGLFYIVRLFVYQIEANDKPSPEKEILQKQYKIMTYRLWYIITWPSAVLASIFAFWMLFFTDLGKSWLQMPWMHVKLCFVFLLYLYHGKCHQIFKQLQNDEVKHTNNFMRLWNEGATIILFSVVFLVVLKNAVNWIYGVIGIILFSVLIMLGFQFYKRIREKKK</sequence>
<protein>
    <recommendedName>
        <fullName evidence="4 14">Protoporphyrinogen IX oxidase</fullName>
        <shortName evidence="14">PPO</shortName>
        <ecNumber evidence="14 15">1.3.99.-</ecNumber>
    </recommendedName>
</protein>
<feature type="transmembrane region" description="Helical" evidence="14">
    <location>
        <begin position="90"/>
        <end position="106"/>
    </location>
</feature>
<keyword evidence="8 14" id="KW-0479">Metal-binding</keyword>
<dbReference type="AlphaFoldDB" id="A0A9X3C6L2"/>
<dbReference type="GO" id="GO:0006782">
    <property type="term" value="P:protoporphyrinogen IX biosynthetic process"/>
    <property type="evidence" value="ECO:0007669"/>
    <property type="project" value="UniProtKB-UniRule"/>
</dbReference>
<dbReference type="RefSeq" id="WP_264286648.1">
    <property type="nucleotide sequence ID" value="NZ_JAOZEV010000005.1"/>
</dbReference>
<dbReference type="InterPro" id="IPR005265">
    <property type="entry name" value="HemJ-like"/>
</dbReference>
<comment type="pathway">
    <text evidence="2 14 15">Porphyrin-containing compound metabolism; protoporphyrin-IX biosynthesis; protoporphyrin-IX from protoporphyrinogen-IX: step 1/1.</text>
</comment>
<evidence type="ECO:0000256" key="9">
    <source>
        <dbReference type="ARBA" id="ARBA00022989"/>
    </source>
</evidence>
<evidence type="ECO:0000313" key="16">
    <source>
        <dbReference type="EMBL" id="MCV9932369.1"/>
    </source>
</evidence>
<feature type="binding site" description="axial binding residue" evidence="14">
    <location>
        <position position="11"/>
    </location>
    <ligand>
        <name>heme</name>
        <dbReference type="ChEBI" id="CHEBI:30413"/>
    </ligand>
    <ligandPart>
        <name>Fe</name>
        <dbReference type="ChEBI" id="CHEBI:18248"/>
    </ligandPart>
</feature>
<evidence type="ECO:0000256" key="15">
    <source>
        <dbReference type="PIRNR" id="PIRNR004638"/>
    </source>
</evidence>
<feature type="transmembrane region" description="Helical" evidence="14">
    <location>
        <begin position="57"/>
        <end position="78"/>
    </location>
</feature>
<evidence type="ECO:0000256" key="12">
    <source>
        <dbReference type="ARBA" id="ARBA00023136"/>
    </source>
</evidence>
<keyword evidence="17" id="KW-1185">Reference proteome</keyword>
<feature type="transmembrane region" description="Helical" evidence="14">
    <location>
        <begin position="154"/>
        <end position="175"/>
    </location>
</feature>
<gene>
    <name evidence="16" type="ORF">OIU80_08740</name>
</gene>
<evidence type="ECO:0000256" key="14">
    <source>
        <dbReference type="HAMAP-Rule" id="MF_02239"/>
    </source>
</evidence>
<evidence type="ECO:0000256" key="5">
    <source>
        <dbReference type="ARBA" id="ARBA00022475"/>
    </source>
</evidence>
<comment type="caution">
    <text evidence="16">The sequence shown here is derived from an EMBL/GenBank/DDBJ whole genome shotgun (WGS) entry which is preliminary data.</text>
</comment>
<evidence type="ECO:0000256" key="11">
    <source>
        <dbReference type="ARBA" id="ARBA00023004"/>
    </source>
</evidence>
<dbReference type="Pfam" id="PF03653">
    <property type="entry name" value="UPF0093"/>
    <property type="match status" value="1"/>
</dbReference>
<keyword evidence="10 14" id="KW-0560">Oxidoreductase</keyword>
<evidence type="ECO:0000256" key="7">
    <source>
        <dbReference type="ARBA" id="ARBA00022692"/>
    </source>
</evidence>
<reference evidence="16" key="1">
    <citation type="submission" date="2022-10" db="EMBL/GenBank/DDBJ databases">
        <title>Two novel species of Flavobacterium.</title>
        <authorList>
            <person name="Liu Q."/>
            <person name="Xin Y.-H."/>
        </authorList>
    </citation>
    <scope>NUCLEOTIDE SEQUENCE</scope>
    <source>
        <strain evidence="16">LS1R47</strain>
    </source>
</reference>
<dbReference type="GO" id="GO:0005886">
    <property type="term" value="C:plasma membrane"/>
    <property type="evidence" value="ECO:0007669"/>
    <property type="project" value="UniProtKB-SubCell"/>
</dbReference>
<feature type="transmembrane region" description="Helical" evidence="14">
    <location>
        <begin position="127"/>
        <end position="148"/>
    </location>
</feature>
<feature type="binding site" description="axial binding residue" evidence="14">
    <location>
        <position position="95"/>
    </location>
    <ligand>
        <name>heme</name>
        <dbReference type="ChEBI" id="CHEBI:30413"/>
    </ligand>
    <ligandPart>
        <name>Fe</name>
        <dbReference type="ChEBI" id="CHEBI:18248"/>
    </ligandPart>
</feature>
<comment type="function">
    <text evidence="14 15">Catalyzes the oxidation of protoporphyrinogen IX to protoporphyrin IX.</text>
</comment>
<dbReference type="EMBL" id="JAOZEV010000005">
    <property type="protein sequence ID" value="MCV9932369.1"/>
    <property type="molecule type" value="Genomic_DNA"/>
</dbReference>
<proteinExistence type="inferred from homology"/>
<comment type="subcellular location">
    <subcellularLocation>
        <location evidence="1 14">Cell membrane</location>
        <topology evidence="1 14">Multi-pass membrane protein</topology>
    </subcellularLocation>
</comment>
<accession>A0A9X3C6L2</accession>
<comment type="subunit">
    <text evidence="14">Homodimer.</text>
</comment>
<keyword evidence="6 14" id="KW-0349">Heme</keyword>